<feature type="compositionally biased region" description="Low complexity" evidence="1">
    <location>
        <begin position="196"/>
        <end position="206"/>
    </location>
</feature>
<evidence type="ECO:0008006" key="5">
    <source>
        <dbReference type="Google" id="ProtNLM"/>
    </source>
</evidence>
<dbReference type="AlphaFoldDB" id="A0A1Y2FN73"/>
<keyword evidence="2" id="KW-0472">Membrane</keyword>
<feature type="compositionally biased region" description="Basic and acidic residues" evidence="1">
    <location>
        <begin position="219"/>
        <end position="229"/>
    </location>
</feature>
<evidence type="ECO:0000313" key="3">
    <source>
        <dbReference type="EMBL" id="ORY85408.1"/>
    </source>
</evidence>
<organism evidence="3 4">
    <name type="scientific">Leucosporidium creatinivorum</name>
    <dbReference type="NCBI Taxonomy" id="106004"/>
    <lineage>
        <taxon>Eukaryota</taxon>
        <taxon>Fungi</taxon>
        <taxon>Dikarya</taxon>
        <taxon>Basidiomycota</taxon>
        <taxon>Pucciniomycotina</taxon>
        <taxon>Microbotryomycetes</taxon>
        <taxon>Leucosporidiales</taxon>
        <taxon>Leucosporidium</taxon>
    </lineage>
</organism>
<proteinExistence type="predicted"/>
<feature type="region of interest" description="Disordered" evidence="1">
    <location>
        <begin position="95"/>
        <end position="279"/>
    </location>
</feature>
<feature type="transmembrane region" description="Helical" evidence="2">
    <location>
        <begin position="25"/>
        <end position="50"/>
    </location>
</feature>
<dbReference type="Proteomes" id="UP000193467">
    <property type="component" value="Unassembled WGS sequence"/>
</dbReference>
<keyword evidence="4" id="KW-1185">Reference proteome</keyword>
<gene>
    <name evidence="3" type="ORF">BCR35DRAFT_302894</name>
</gene>
<feature type="compositionally biased region" description="Basic and acidic residues" evidence="1">
    <location>
        <begin position="137"/>
        <end position="155"/>
    </location>
</feature>
<comment type="caution">
    <text evidence="3">The sequence shown here is derived from an EMBL/GenBank/DDBJ whole genome shotgun (WGS) entry which is preliminary data.</text>
</comment>
<evidence type="ECO:0000256" key="1">
    <source>
        <dbReference type="SAM" id="MobiDB-lite"/>
    </source>
</evidence>
<evidence type="ECO:0000256" key="2">
    <source>
        <dbReference type="SAM" id="Phobius"/>
    </source>
</evidence>
<evidence type="ECO:0000313" key="4">
    <source>
        <dbReference type="Proteomes" id="UP000193467"/>
    </source>
</evidence>
<accession>A0A1Y2FN73</accession>
<protein>
    <recommendedName>
        <fullName evidence="5">Transmembrane protein</fullName>
    </recommendedName>
</protein>
<reference evidence="3 4" key="1">
    <citation type="submission" date="2016-07" db="EMBL/GenBank/DDBJ databases">
        <title>Pervasive Adenine N6-methylation of Active Genes in Fungi.</title>
        <authorList>
            <consortium name="DOE Joint Genome Institute"/>
            <person name="Mondo S.J."/>
            <person name="Dannebaum R.O."/>
            <person name="Kuo R.C."/>
            <person name="Labutti K."/>
            <person name="Haridas S."/>
            <person name="Kuo A."/>
            <person name="Salamov A."/>
            <person name="Ahrendt S.R."/>
            <person name="Lipzen A."/>
            <person name="Sullivan W."/>
            <person name="Andreopoulos W.B."/>
            <person name="Clum A."/>
            <person name="Lindquist E."/>
            <person name="Daum C."/>
            <person name="Ramamoorthy G.K."/>
            <person name="Gryganskyi A."/>
            <person name="Culley D."/>
            <person name="Magnuson J.K."/>
            <person name="James T.Y."/>
            <person name="O'Malley M.A."/>
            <person name="Stajich J.E."/>
            <person name="Spatafora J.W."/>
            <person name="Visel A."/>
            <person name="Grigoriev I.V."/>
        </authorList>
    </citation>
    <scope>NUCLEOTIDE SEQUENCE [LARGE SCALE GENOMIC DNA]</scope>
    <source>
        <strain evidence="3 4">62-1032</strain>
    </source>
</reference>
<keyword evidence="2" id="KW-1133">Transmembrane helix</keyword>
<keyword evidence="2" id="KW-0812">Transmembrane</keyword>
<dbReference type="InParanoid" id="A0A1Y2FN73"/>
<sequence>MTVVAAMMLAEVVMAHHHDHKMTALEFVIFGTISVLSLAVVLGALCWWLALRPSVSVAIMLWGQLVPLFPTFQACARYQLFNLALKRFDARNQHHELATPSRRSSRSTHSPPPQLPSLRNSHQSERGWRPSGWDWPSLRERSSDPAERELAERGGRHSRRASLASGRSPRHQDTDSSVDSAEDVFPYDQHPPHPRAPSTPSAPHSVHSSHRRVPSNESLPDHDIFDLPRRSTASNITRAQPFDATAPHQIHHAARPSHSAPLHAADLPSSWHHDSSAPF</sequence>
<dbReference type="EMBL" id="MCGR01000016">
    <property type="protein sequence ID" value="ORY85408.1"/>
    <property type="molecule type" value="Genomic_DNA"/>
</dbReference>
<name>A0A1Y2FN73_9BASI</name>